<evidence type="ECO:0000313" key="1">
    <source>
        <dbReference type="EMBL" id="TDG49146.1"/>
    </source>
</evidence>
<evidence type="ECO:0000313" key="2">
    <source>
        <dbReference type="Proteomes" id="UP000295192"/>
    </source>
</evidence>
<name>A0A484BJW1_DRONA</name>
<gene>
    <name evidence="1" type="ORF">AWZ03_004446</name>
</gene>
<dbReference type="EMBL" id="LSRL02000026">
    <property type="protein sequence ID" value="TDG49146.1"/>
    <property type="molecule type" value="Genomic_DNA"/>
</dbReference>
<proteinExistence type="predicted"/>
<reference evidence="1 2" key="1">
    <citation type="journal article" date="2019" name="J. Hered.">
        <title>An Improved Genome Assembly for Drosophila navojoa, the Basal Species in the mojavensis Cluster.</title>
        <authorList>
            <person name="Vanderlinde T."/>
            <person name="Dupim E.G."/>
            <person name="Nazario-Yepiz N.O."/>
            <person name="Carvalho A.B."/>
        </authorList>
    </citation>
    <scope>NUCLEOTIDE SEQUENCE [LARGE SCALE GENOMIC DNA]</scope>
    <source>
        <strain evidence="1">Navoj_Jal97</strain>
        <tissue evidence="1">Whole organism</tissue>
    </source>
</reference>
<keyword evidence="2" id="KW-1185">Reference proteome</keyword>
<comment type="caution">
    <text evidence="1">The sequence shown here is derived from an EMBL/GenBank/DDBJ whole genome shotgun (WGS) entry which is preliminary data.</text>
</comment>
<sequence length="213" mass="24259">MLQQQKKLLQPNKCCDCMLQLFAHATCESHSISSSSSSTSTSRRSFQTTSVLQETSPHFSCMNLLQHCRTYGHVSALQLEQTHEELPLANHLIVTIAQKLFVLIRRSQSTGRQGDPHRSWPATKQGIYQYVYPIFISLPRASRPATSSNVEFLLFCLICFQQKCSSSNNNNNHIIIKNNNNNDNSHSSSYCELKQQESQARSELQIVKQFELH</sequence>
<dbReference type="Proteomes" id="UP000295192">
    <property type="component" value="Unassembled WGS sequence"/>
</dbReference>
<organism evidence="1 2">
    <name type="scientific">Drosophila navojoa</name>
    <name type="common">Fruit fly</name>
    <dbReference type="NCBI Taxonomy" id="7232"/>
    <lineage>
        <taxon>Eukaryota</taxon>
        <taxon>Metazoa</taxon>
        <taxon>Ecdysozoa</taxon>
        <taxon>Arthropoda</taxon>
        <taxon>Hexapoda</taxon>
        <taxon>Insecta</taxon>
        <taxon>Pterygota</taxon>
        <taxon>Neoptera</taxon>
        <taxon>Endopterygota</taxon>
        <taxon>Diptera</taxon>
        <taxon>Brachycera</taxon>
        <taxon>Muscomorpha</taxon>
        <taxon>Ephydroidea</taxon>
        <taxon>Drosophilidae</taxon>
        <taxon>Drosophila</taxon>
    </lineage>
</organism>
<protein>
    <submittedName>
        <fullName evidence="1">Uncharacterized protein</fullName>
    </submittedName>
</protein>
<accession>A0A484BJW1</accession>
<dbReference type="AlphaFoldDB" id="A0A484BJW1"/>